<feature type="domain" description="FAD/NAD(P)-binding" evidence="5">
    <location>
        <begin position="10"/>
        <end position="305"/>
    </location>
</feature>
<dbReference type="Pfam" id="PF07992">
    <property type="entry name" value="Pyr_redox_2"/>
    <property type="match status" value="1"/>
</dbReference>
<dbReference type="Proteomes" id="UP000487882">
    <property type="component" value="Unassembled WGS sequence"/>
</dbReference>
<evidence type="ECO:0000259" key="6">
    <source>
        <dbReference type="Pfam" id="PF13192"/>
    </source>
</evidence>
<accession>A0A7K1J3P4</accession>
<dbReference type="Pfam" id="PF13192">
    <property type="entry name" value="Thioredoxin_3"/>
    <property type="match status" value="1"/>
</dbReference>
<dbReference type="PRINTS" id="PR00368">
    <property type="entry name" value="FADPNR"/>
</dbReference>
<dbReference type="PRINTS" id="PR00469">
    <property type="entry name" value="PNDRDTASEII"/>
</dbReference>
<feature type="domain" description="Thioredoxin-like fold" evidence="6">
    <location>
        <begin position="512"/>
        <end position="574"/>
    </location>
</feature>
<dbReference type="EMBL" id="WNLP01000001">
    <property type="protein sequence ID" value="MUH59139.1"/>
    <property type="molecule type" value="Genomic_DNA"/>
</dbReference>
<reference evidence="7 8" key="1">
    <citation type="submission" date="2019-09" db="EMBL/GenBank/DDBJ databases">
        <title>Bifidobacterium canis sp. nov., isolated from the digestive tract of German Shepherd dog puppy.</title>
        <authorList>
            <person name="Bunesova V."/>
        </authorList>
    </citation>
    <scope>NUCLEOTIDE SEQUENCE [LARGE SCALE GENOMIC DNA]</scope>
    <source>
        <strain evidence="7 8">GSD1FS</strain>
    </source>
</reference>
<dbReference type="InterPro" id="IPR036188">
    <property type="entry name" value="FAD/NAD-bd_sf"/>
</dbReference>
<comment type="catalytic activity">
    <reaction evidence="3">
        <text>[thioredoxin]-dithiol + NADP(+) = [thioredoxin]-disulfide + NADPH + H(+)</text>
        <dbReference type="Rhea" id="RHEA:20345"/>
        <dbReference type="Rhea" id="RHEA-COMP:10698"/>
        <dbReference type="Rhea" id="RHEA-COMP:10700"/>
        <dbReference type="ChEBI" id="CHEBI:15378"/>
        <dbReference type="ChEBI" id="CHEBI:29950"/>
        <dbReference type="ChEBI" id="CHEBI:50058"/>
        <dbReference type="ChEBI" id="CHEBI:57783"/>
        <dbReference type="ChEBI" id="CHEBI:58349"/>
        <dbReference type="EC" id="1.8.1.9"/>
    </reaction>
</comment>
<proteinExistence type="predicted"/>
<dbReference type="PANTHER" id="PTHR48105">
    <property type="entry name" value="THIOREDOXIN REDUCTASE 1-RELATED-RELATED"/>
    <property type="match status" value="1"/>
</dbReference>
<dbReference type="Gene3D" id="3.50.50.60">
    <property type="entry name" value="FAD/NAD(P)-binding domain"/>
    <property type="match status" value="2"/>
</dbReference>
<evidence type="ECO:0000256" key="1">
    <source>
        <dbReference type="ARBA" id="ARBA00022630"/>
    </source>
</evidence>
<dbReference type="InterPro" id="IPR050097">
    <property type="entry name" value="Ferredoxin-NADP_redctase_2"/>
</dbReference>
<sequence length="593" mass="64099">MTDAQHTPLYDAIVVGGGPAGLTAGMYLARARYRTLIIEKADFGGQITITAEVVNYPGVPRTDGRKLTSAMRQQAQDFGAELTVGDVTGIEDDPETEGLKIVHTKRGDYRCFGVVLAMGAAPRKIGFDGELEYAGRGVAYCATCDGEFFTGKDVIVVGGGFAAAEESVFLTRFARKVTLLVREDDFTCDATVAQPAKDNPKIEIHYGTELVGVQAGSKGLESATLRNVKDGSEYEWKPDNGGTFGVFVFAGYVPQTQMVKDLVKLDPHGYVITDEHLETSEPGIFAAGDLRVKDLRQVVTATADGAIAAVGLERYAAEMSKKTGLVPERPQHTVYEEESEKAANSTPANTTPAPASDRSEAQDPQNTASVVFNDDVIKQLNVVFSRMERPVTLQLQLDNTATSEQLKAFIGELVRLSAGKLDMVEETAGDLENSGRGAFDVNEPLPAATPMVRMMVRDDAGMLVPTGLVFHGVPTGHEFNSFVLGLYNAAGPGQPLIGDEKERIEAIHDPVDIMILVGLTCTMCPETVRASQRIAALNENVRAEAYDVAHFPELKEKYDVMSVPCIVLHRNGKSKIEFGKKNVSQMLDLIDEI</sequence>
<protein>
    <submittedName>
        <fullName evidence="7">Thioredoxin reductase</fullName>
    </submittedName>
</protein>
<comment type="caution">
    <text evidence="7">The sequence shown here is derived from an EMBL/GenBank/DDBJ whole genome shotgun (WGS) entry which is preliminary data.</text>
</comment>
<organism evidence="7 8">
    <name type="scientific">Bifidobacterium canis</name>
    <dbReference type="NCBI Taxonomy" id="2610880"/>
    <lineage>
        <taxon>Bacteria</taxon>
        <taxon>Bacillati</taxon>
        <taxon>Actinomycetota</taxon>
        <taxon>Actinomycetes</taxon>
        <taxon>Bifidobacteriales</taxon>
        <taxon>Bifidobacteriaceae</taxon>
        <taxon>Bifidobacterium</taxon>
    </lineage>
</organism>
<feature type="compositionally biased region" description="Low complexity" evidence="4">
    <location>
        <begin position="342"/>
        <end position="356"/>
    </location>
</feature>
<dbReference type="InterPro" id="IPR017561">
    <property type="entry name" value="AhpF_homologue_put"/>
</dbReference>
<dbReference type="GO" id="GO:0004791">
    <property type="term" value="F:thioredoxin-disulfide reductase (NADPH) activity"/>
    <property type="evidence" value="ECO:0007669"/>
    <property type="project" value="UniProtKB-EC"/>
</dbReference>
<keyword evidence="1" id="KW-0285">Flavoprotein</keyword>
<evidence type="ECO:0000256" key="4">
    <source>
        <dbReference type="SAM" id="MobiDB-lite"/>
    </source>
</evidence>
<gene>
    <name evidence="7" type="ORF">GSD1FS_0453</name>
</gene>
<dbReference type="RefSeq" id="WP_155588145.1">
    <property type="nucleotide sequence ID" value="NZ_WNLP01000001.1"/>
</dbReference>
<keyword evidence="8" id="KW-1185">Reference proteome</keyword>
<evidence type="ECO:0000313" key="8">
    <source>
        <dbReference type="Proteomes" id="UP000487882"/>
    </source>
</evidence>
<evidence type="ECO:0000259" key="5">
    <source>
        <dbReference type="Pfam" id="PF07992"/>
    </source>
</evidence>
<keyword evidence="2" id="KW-0560">Oxidoreductase</keyword>
<dbReference type="InterPro" id="IPR023753">
    <property type="entry name" value="FAD/NAD-binding_dom"/>
</dbReference>
<dbReference type="SUPFAM" id="SSF51905">
    <property type="entry name" value="FAD/NAD(P)-binding domain"/>
    <property type="match status" value="1"/>
</dbReference>
<dbReference type="InterPro" id="IPR036249">
    <property type="entry name" value="Thioredoxin-like_sf"/>
</dbReference>
<evidence type="ECO:0000256" key="2">
    <source>
        <dbReference type="ARBA" id="ARBA00023002"/>
    </source>
</evidence>
<name>A0A7K1J3P4_9BIFI</name>
<dbReference type="AlphaFoldDB" id="A0A7K1J3P4"/>
<feature type="region of interest" description="Disordered" evidence="4">
    <location>
        <begin position="323"/>
        <end position="367"/>
    </location>
</feature>
<evidence type="ECO:0000313" key="7">
    <source>
        <dbReference type="EMBL" id="MUH59139.1"/>
    </source>
</evidence>
<dbReference type="Gene3D" id="3.40.30.80">
    <property type="match status" value="1"/>
</dbReference>
<dbReference type="SUPFAM" id="SSF52833">
    <property type="entry name" value="Thioredoxin-like"/>
    <property type="match status" value="2"/>
</dbReference>
<dbReference type="InterPro" id="IPR012336">
    <property type="entry name" value="Thioredoxin-like_fold"/>
</dbReference>
<evidence type="ECO:0000256" key="3">
    <source>
        <dbReference type="ARBA" id="ARBA00048132"/>
    </source>
</evidence>
<dbReference type="NCBIfam" id="TIGR03143">
    <property type="entry name" value="AhpF_homolog"/>
    <property type="match status" value="1"/>
</dbReference>